<accession>A0AAN7UYX7</accession>
<dbReference type="EMBL" id="JAWHQM010000015">
    <property type="protein sequence ID" value="KAK5630394.1"/>
    <property type="molecule type" value="Genomic_DNA"/>
</dbReference>
<feature type="region of interest" description="Disordered" evidence="1">
    <location>
        <begin position="54"/>
        <end position="99"/>
    </location>
</feature>
<feature type="compositionally biased region" description="Polar residues" evidence="1">
    <location>
        <begin position="63"/>
        <end position="73"/>
    </location>
</feature>
<protein>
    <submittedName>
        <fullName evidence="2">Uncharacterized protein</fullName>
    </submittedName>
</protein>
<evidence type="ECO:0000256" key="1">
    <source>
        <dbReference type="SAM" id="MobiDB-lite"/>
    </source>
</evidence>
<keyword evidence="3" id="KW-1185">Reference proteome</keyword>
<evidence type="ECO:0000313" key="3">
    <source>
        <dbReference type="Proteomes" id="UP001305414"/>
    </source>
</evidence>
<gene>
    <name evidence="2" type="ORF">RRF57_006109</name>
</gene>
<sequence>MTCNTSCAGTDRGDPQGIHQIPEEPVAVCQAEIIVKPVECEEQERLGCDTQVVGNRQRGGNARNKQLASSLPGDTSRCDRAPGLIDDVFGNGVGEPLVS</sequence>
<name>A0AAN7UYX7_9PEZI</name>
<reference evidence="2 3" key="1">
    <citation type="submission" date="2023-10" db="EMBL/GenBank/DDBJ databases">
        <title>Draft genome sequence of Xylaria bambusicola isolate GMP-LS, the root and basal stem rot pathogen of sugarcane in Indonesia.</title>
        <authorList>
            <person name="Selvaraj P."/>
            <person name="Muralishankar V."/>
            <person name="Muruganantham S."/>
            <person name="Sp S."/>
            <person name="Haryani S."/>
            <person name="Lau K.J.X."/>
            <person name="Naqvi N.I."/>
        </authorList>
    </citation>
    <scope>NUCLEOTIDE SEQUENCE [LARGE SCALE GENOMIC DNA]</scope>
    <source>
        <strain evidence="2">GMP-LS</strain>
    </source>
</reference>
<dbReference type="AlphaFoldDB" id="A0AAN7UYX7"/>
<organism evidence="2 3">
    <name type="scientific">Xylaria bambusicola</name>
    <dbReference type="NCBI Taxonomy" id="326684"/>
    <lineage>
        <taxon>Eukaryota</taxon>
        <taxon>Fungi</taxon>
        <taxon>Dikarya</taxon>
        <taxon>Ascomycota</taxon>
        <taxon>Pezizomycotina</taxon>
        <taxon>Sordariomycetes</taxon>
        <taxon>Xylariomycetidae</taxon>
        <taxon>Xylariales</taxon>
        <taxon>Xylariaceae</taxon>
        <taxon>Xylaria</taxon>
    </lineage>
</organism>
<proteinExistence type="predicted"/>
<evidence type="ECO:0000313" key="2">
    <source>
        <dbReference type="EMBL" id="KAK5630394.1"/>
    </source>
</evidence>
<comment type="caution">
    <text evidence="2">The sequence shown here is derived from an EMBL/GenBank/DDBJ whole genome shotgun (WGS) entry which is preliminary data.</text>
</comment>
<dbReference type="Proteomes" id="UP001305414">
    <property type="component" value="Unassembled WGS sequence"/>
</dbReference>